<dbReference type="EMBL" id="CP000697">
    <property type="protein sequence ID" value="ABQ31171.1"/>
    <property type="molecule type" value="Genomic_DNA"/>
</dbReference>
<gene>
    <name evidence="3" type="ordered locus">Acry_1970</name>
</gene>
<dbReference type="Pfam" id="PF01593">
    <property type="entry name" value="Amino_oxidase"/>
    <property type="match status" value="2"/>
</dbReference>
<dbReference type="eggNOG" id="COG1231">
    <property type="taxonomic scope" value="Bacteria"/>
</dbReference>
<evidence type="ECO:0000256" key="1">
    <source>
        <dbReference type="ARBA" id="ARBA00005995"/>
    </source>
</evidence>
<dbReference type="RefSeq" id="WP_012039732.1">
    <property type="nucleotide sequence ID" value="NC_009484.1"/>
</dbReference>
<evidence type="ECO:0000259" key="2">
    <source>
        <dbReference type="Pfam" id="PF01593"/>
    </source>
</evidence>
<dbReference type="SUPFAM" id="SSF51905">
    <property type="entry name" value="FAD/NAD(P)-binding domain"/>
    <property type="match status" value="1"/>
</dbReference>
<protein>
    <submittedName>
        <fullName evidence="3">Amine oxidase</fullName>
    </submittedName>
</protein>
<evidence type="ECO:0000313" key="3">
    <source>
        <dbReference type="EMBL" id="ABQ31171.1"/>
    </source>
</evidence>
<evidence type="ECO:0000313" key="4">
    <source>
        <dbReference type="Proteomes" id="UP000000245"/>
    </source>
</evidence>
<dbReference type="Gene3D" id="3.50.50.60">
    <property type="entry name" value="FAD/NAD(P)-binding domain"/>
    <property type="match status" value="2"/>
</dbReference>
<keyword evidence="4" id="KW-1185">Reference proteome</keyword>
<dbReference type="PANTHER" id="PTHR43563">
    <property type="entry name" value="AMINE OXIDASE"/>
    <property type="match status" value="1"/>
</dbReference>
<dbReference type="InterPro" id="IPR050703">
    <property type="entry name" value="Flavin_MAO"/>
</dbReference>
<dbReference type="KEGG" id="acr:Acry_1970"/>
<dbReference type="InterPro" id="IPR002937">
    <property type="entry name" value="Amino_oxidase"/>
</dbReference>
<dbReference type="SUPFAM" id="SSF54373">
    <property type="entry name" value="FAD-linked reductases, C-terminal domain"/>
    <property type="match status" value="1"/>
</dbReference>
<feature type="domain" description="Amine oxidase" evidence="2">
    <location>
        <begin position="11"/>
        <end position="102"/>
    </location>
</feature>
<sequence>MHDLIVVGAGLAGLALAARAQEAGQDVAVIEARSRIGGRSLVHRTASGCYDLGPAWIWPAMQPRVARAAAALGLRLYRQADEGGFVFQDSDGTAQRLPHGFTQEPPSMRIEGGIAALAEGFAARLAPGTIRLGTRVERLVLESDAVGVETGAAALRARRVALALPPRLAATIGFAPALPAASLRQFEAVPTWMAGHAKALAIYDAPVWRASGLSGGAFSRCGPLGEIHDASLPGAAGEAALFGFFAWPAAMRAARRARLEDAVRAQLASLFGPAAGSPRALLIQDWSTDELTATPADAPPLAGHPAYAPLALPAPWRDRVLLSGSESAPEFGGYLEGALAAAEAAAAMNAQHGGGLPAAGVAAGR</sequence>
<name>A5FZY9_ACICJ</name>
<dbReference type="AlphaFoldDB" id="A5FZY9"/>
<dbReference type="GO" id="GO:0016491">
    <property type="term" value="F:oxidoreductase activity"/>
    <property type="evidence" value="ECO:0007669"/>
    <property type="project" value="InterPro"/>
</dbReference>
<dbReference type="STRING" id="349163.Acry_1970"/>
<accession>A5FZY9</accession>
<dbReference type="PANTHER" id="PTHR43563:SF1">
    <property type="entry name" value="AMINE OXIDASE [FLAVIN-CONTAINING] B"/>
    <property type="match status" value="1"/>
</dbReference>
<dbReference type="Proteomes" id="UP000000245">
    <property type="component" value="Chromosome"/>
</dbReference>
<proteinExistence type="inferred from homology"/>
<dbReference type="InterPro" id="IPR036188">
    <property type="entry name" value="FAD/NAD-bd_sf"/>
</dbReference>
<feature type="domain" description="Amine oxidase" evidence="2">
    <location>
        <begin position="106"/>
        <end position="347"/>
    </location>
</feature>
<organism evidence="3 4">
    <name type="scientific">Acidiphilium cryptum (strain JF-5)</name>
    <dbReference type="NCBI Taxonomy" id="349163"/>
    <lineage>
        <taxon>Bacteria</taxon>
        <taxon>Pseudomonadati</taxon>
        <taxon>Pseudomonadota</taxon>
        <taxon>Alphaproteobacteria</taxon>
        <taxon>Acetobacterales</taxon>
        <taxon>Acidocellaceae</taxon>
        <taxon>Acidiphilium</taxon>
    </lineage>
</organism>
<reference evidence="3 4" key="1">
    <citation type="submission" date="2007-05" db="EMBL/GenBank/DDBJ databases">
        <title>Complete sequence of chromosome of Acidiphilium cryptum JF-5.</title>
        <authorList>
            <consortium name="US DOE Joint Genome Institute"/>
            <person name="Copeland A."/>
            <person name="Lucas S."/>
            <person name="Lapidus A."/>
            <person name="Barry K."/>
            <person name="Detter J.C."/>
            <person name="Glavina del Rio T."/>
            <person name="Hammon N."/>
            <person name="Israni S."/>
            <person name="Dalin E."/>
            <person name="Tice H."/>
            <person name="Pitluck S."/>
            <person name="Sims D."/>
            <person name="Brettin T."/>
            <person name="Bruce D."/>
            <person name="Han C."/>
            <person name="Schmutz J."/>
            <person name="Larimer F."/>
            <person name="Land M."/>
            <person name="Hauser L."/>
            <person name="Kyrpides N."/>
            <person name="Kim E."/>
            <person name="Magnuson T."/>
            <person name="Richardson P."/>
        </authorList>
    </citation>
    <scope>NUCLEOTIDE SEQUENCE [LARGE SCALE GENOMIC DNA]</scope>
    <source>
        <strain evidence="3 4">JF-5</strain>
    </source>
</reference>
<dbReference type="HOGENOM" id="CLU_004498_0_2_5"/>
<comment type="similarity">
    <text evidence="1">Belongs to the flavin monoamine oxidase family.</text>
</comment>